<proteinExistence type="predicted"/>
<evidence type="ECO:0008006" key="4">
    <source>
        <dbReference type="Google" id="ProtNLM"/>
    </source>
</evidence>
<keyword evidence="3" id="KW-1185">Reference proteome</keyword>
<evidence type="ECO:0000313" key="3">
    <source>
        <dbReference type="Proteomes" id="UP000477386"/>
    </source>
</evidence>
<feature type="signal peptide" evidence="1">
    <location>
        <begin position="1"/>
        <end position="21"/>
    </location>
</feature>
<sequence length="178" mass="19832">MINNYRLTFILLCGLYSTSFAQDGDRNSDWQKVASAHHQKGGGLTGGGLTIVGAQAKLGKFVANRTWIGLEGEVHNFFSQRQEAGLFARYYLWNGGFVSGFSEIGFSYGRFKDWVWDLDLGSEPPKPFYSPKLNAGFGLEYTLGKRFSLEGVAKAGKLTQVNWIQPSFQGSVNFYFGR</sequence>
<dbReference type="AlphaFoldDB" id="A0A6M0IQ54"/>
<comment type="caution">
    <text evidence="2">The sequence shown here is derived from an EMBL/GenBank/DDBJ whole genome shotgun (WGS) entry which is preliminary data.</text>
</comment>
<dbReference type="EMBL" id="JAAGNZ010000004">
    <property type="protein sequence ID" value="NEU70408.1"/>
    <property type="molecule type" value="Genomic_DNA"/>
</dbReference>
<dbReference type="RefSeq" id="WP_164043715.1">
    <property type="nucleotide sequence ID" value="NZ_JAAGNZ010000004.1"/>
</dbReference>
<feature type="chain" id="PRO_5027081511" description="Porin family protein" evidence="1">
    <location>
        <begin position="22"/>
        <end position="178"/>
    </location>
</feature>
<accession>A0A6M0IQ54</accession>
<keyword evidence="1" id="KW-0732">Signal</keyword>
<evidence type="ECO:0000256" key="1">
    <source>
        <dbReference type="SAM" id="SignalP"/>
    </source>
</evidence>
<dbReference type="Proteomes" id="UP000477386">
    <property type="component" value="Unassembled WGS sequence"/>
</dbReference>
<protein>
    <recommendedName>
        <fullName evidence="4">Porin family protein</fullName>
    </recommendedName>
</protein>
<gene>
    <name evidence="2" type="ORF">GK091_26290</name>
</gene>
<name>A0A6M0IQ54_9BACT</name>
<organism evidence="2 3">
    <name type="scientific">Spirosoma agri</name>
    <dbReference type="NCBI Taxonomy" id="1987381"/>
    <lineage>
        <taxon>Bacteria</taxon>
        <taxon>Pseudomonadati</taxon>
        <taxon>Bacteroidota</taxon>
        <taxon>Cytophagia</taxon>
        <taxon>Cytophagales</taxon>
        <taxon>Cytophagaceae</taxon>
        <taxon>Spirosoma</taxon>
    </lineage>
</organism>
<reference evidence="2 3" key="1">
    <citation type="submission" date="2020-02" db="EMBL/GenBank/DDBJ databases">
        <title>Draft genome sequence of two Spirosoma agri KCTC 52727 and Spirosoma terrae KCTC 52035.</title>
        <authorList>
            <person name="Rojas J."/>
            <person name="Ambika Manirajan B."/>
            <person name="Ratering S."/>
            <person name="Suarez C."/>
            <person name="Schnell S."/>
        </authorList>
    </citation>
    <scope>NUCLEOTIDE SEQUENCE [LARGE SCALE GENOMIC DNA]</scope>
    <source>
        <strain evidence="2 3">KCTC 52727</strain>
    </source>
</reference>
<evidence type="ECO:0000313" key="2">
    <source>
        <dbReference type="EMBL" id="NEU70408.1"/>
    </source>
</evidence>